<dbReference type="STRING" id="930992.A0A0C9ZYG7"/>
<dbReference type="Pfam" id="PF13358">
    <property type="entry name" value="DDE_3"/>
    <property type="match status" value="1"/>
</dbReference>
<organism evidence="2 3">
    <name type="scientific">Suillus luteus UH-Slu-Lm8-n1</name>
    <dbReference type="NCBI Taxonomy" id="930992"/>
    <lineage>
        <taxon>Eukaryota</taxon>
        <taxon>Fungi</taxon>
        <taxon>Dikarya</taxon>
        <taxon>Basidiomycota</taxon>
        <taxon>Agaricomycotina</taxon>
        <taxon>Agaricomycetes</taxon>
        <taxon>Agaricomycetidae</taxon>
        <taxon>Boletales</taxon>
        <taxon>Suillineae</taxon>
        <taxon>Suillaceae</taxon>
        <taxon>Suillus</taxon>
    </lineage>
</organism>
<dbReference type="InterPro" id="IPR036397">
    <property type="entry name" value="RNaseH_sf"/>
</dbReference>
<dbReference type="EMBL" id="KN835229">
    <property type="protein sequence ID" value="KIK42780.1"/>
    <property type="molecule type" value="Genomic_DNA"/>
</dbReference>
<accession>A0A0C9ZYG7</accession>
<dbReference type="OrthoDB" id="2142724at2759"/>
<dbReference type="AlphaFoldDB" id="A0A0C9ZYG7"/>
<dbReference type="HOGENOM" id="CLU_188058_1_0_1"/>
<dbReference type="InterPro" id="IPR038717">
    <property type="entry name" value="Tc1-like_DDE_dom"/>
</dbReference>
<evidence type="ECO:0000313" key="3">
    <source>
        <dbReference type="Proteomes" id="UP000054485"/>
    </source>
</evidence>
<dbReference type="Proteomes" id="UP000054485">
    <property type="component" value="Unassembled WGS sequence"/>
</dbReference>
<evidence type="ECO:0000259" key="1">
    <source>
        <dbReference type="Pfam" id="PF13358"/>
    </source>
</evidence>
<evidence type="ECO:0000313" key="2">
    <source>
        <dbReference type="EMBL" id="KIK42780.1"/>
    </source>
</evidence>
<protein>
    <submittedName>
        <fullName evidence="2">Unplaced genomic scaffold CY34scaffold_98, whole genome shotgun sequence</fullName>
    </submittedName>
</protein>
<keyword evidence="3" id="KW-1185">Reference proteome</keyword>
<dbReference type="InParanoid" id="A0A0C9ZYG7"/>
<dbReference type="Gene3D" id="3.30.420.10">
    <property type="entry name" value="Ribonuclease H-like superfamily/Ribonuclease H"/>
    <property type="match status" value="1"/>
</dbReference>
<feature type="non-terminal residue" evidence="2">
    <location>
        <position position="1"/>
    </location>
</feature>
<reference evidence="2 3" key="1">
    <citation type="submission" date="2014-04" db="EMBL/GenBank/DDBJ databases">
        <authorList>
            <consortium name="DOE Joint Genome Institute"/>
            <person name="Kuo A."/>
            <person name="Ruytinx J."/>
            <person name="Rineau F."/>
            <person name="Colpaert J."/>
            <person name="Kohler A."/>
            <person name="Nagy L.G."/>
            <person name="Floudas D."/>
            <person name="Copeland A."/>
            <person name="Barry K.W."/>
            <person name="Cichocki N."/>
            <person name="Veneault-Fourrey C."/>
            <person name="LaButti K."/>
            <person name="Lindquist E.A."/>
            <person name="Lipzen A."/>
            <person name="Lundell T."/>
            <person name="Morin E."/>
            <person name="Murat C."/>
            <person name="Sun H."/>
            <person name="Tunlid A."/>
            <person name="Henrissat B."/>
            <person name="Grigoriev I.V."/>
            <person name="Hibbett D.S."/>
            <person name="Martin F."/>
            <person name="Nordberg H.P."/>
            <person name="Cantor M.N."/>
            <person name="Hua S.X."/>
        </authorList>
    </citation>
    <scope>NUCLEOTIDE SEQUENCE [LARGE SCALE GENOMIC DNA]</scope>
    <source>
        <strain evidence="2 3">UH-Slu-Lm8-n1</strain>
    </source>
</reference>
<proteinExistence type="predicted"/>
<feature type="domain" description="Tc1-like transposase DDE" evidence="1">
    <location>
        <begin position="2"/>
        <end position="66"/>
    </location>
</feature>
<dbReference type="GO" id="GO:0003676">
    <property type="term" value="F:nucleic acid binding"/>
    <property type="evidence" value="ECO:0007669"/>
    <property type="project" value="InterPro"/>
</dbReference>
<reference evidence="3" key="2">
    <citation type="submission" date="2015-01" db="EMBL/GenBank/DDBJ databases">
        <title>Evolutionary Origins and Diversification of the Mycorrhizal Mutualists.</title>
        <authorList>
            <consortium name="DOE Joint Genome Institute"/>
            <consortium name="Mycorrhizal Genomics Consortium"/>
            <person name="Kohler A."/>
            <person name="Kuo A."/>
            <person name="Nagy L.G."/>
            <person name="Floudas D."/>
            <person name="Copeland A."/>
            <person name="Barry K.W."/>
            <person name="Cichocki N."/>
            <person name="Veneault-Fourrey C."/>
            <person name="LaButti K."/>
            <person name="Lindquist E.A."/>
            <person name="Lipzen A."/>
            <person name="Lundell T."/>
            <person name="Morin E."/>
            <person name="Murat C."/>
            <person name="Riley R."/>
            <person name="Ohm R."/>
            <person name="Sun H."/>
            <person name="Tunlid A."/>
            <person name="Henrissat B."/>
            <person name="Grigoriev I.V."/>
            <person name="Hibbett D.S."/>
            <person name="Martin F."/>
        </authorList>
    </citation>
    <scope>NUCLEOTIDE SEQUENCE [LARGE SCALE GENOMIC DNA]</scope>
    <source>
        <strain evidence="3">UH-Slu-Lm8-n1</strain>
    </source>
</reference>
<name>A0A0C9ZYG7_9AGAM</name>
<gene>
    <name evidence="2" type="ORF">CY34DRAFT_62694</name>
</gene>
<sequence length="66" mass="7381">YSILPAFSSDGFIALDIFEGSVNKERFIQFLNTELAPKLTPYPGVRSVVVMDNCAIHHDEEVRAIV</sequence>
<feature type="non-terminal residue" evidence="2">
    <location>
        <position position="66"/>
    </location>
</feature>